<proteinExistence type="predicted"/>
<dbReference type="EMBL" id="CP011801">
    <property type="protein sequence ID" value="ALA59681.1"/>
    <property type="molecule type" value="Genomic_DNA"/>
</dbReference>
<name>A0A0K2GFF2_NITMO</name>
<protein>
    <recommendedName>
        <fullName evidence="3">IPT/TIG domain-containing protein</fullName>
    </recommendedName>
</protein>
<reference evidence="1 2" key="1">
    <citation type="journal article" date="2015" name="Proc. Natl. Acad. Sci. U.S.A.">
        <title>Expanded metabolic versatility of ubiquitous nitrite-oxidizing bacteria from the genus Nitrospira.</title>
        <authorList>
            <person name="Koch H."/>
            <person name="Lucker S."/>
            <person name="Albertsen M."/>
            <person name="Kitzinger K."/>
            <person name="Herbold C."/>
            <person name="Spieck E."/>
            <person name="Nielsen P.H."/>
            <person name="Wagner M."/>
            <person name="Daims H."/>
        </authorList>
    </citation>
    <scope>NUCLEOTIDE SEQUENCE [LARGE SCALE GENOMIC DNA]</scope>
    <source>
        <strain evidence="1 2">NSP M-1</strain>
    </source>
</reference>
<organism evidence="1 2">
    <name type="scientific">Nitrospira moscoviensis</name>
    <dbReference type="NCBI Taxonomy" id="42253"/>
    <lineage>
        <taxon>Bacteria</taxon>
        <taxon>Pseudomonadati</taxon>
        <taxon>Nitrospirota</taxon>
        <taxon>Nitrospiria</taxon>
        <taxon>Nitrospirales</taxon>
        <taxon>Nitrospiraceae</taxon>
        <taxon>Nitrospira</taxon>
    </lineage>
</organism>
<accession>A0A0K2GFF2</accession>
<sequence>MIVRHESSWTGGLSGLALVLLAGFTLPRAAWAAAPPIVLEPAQAAPGATVTLSGTGFGQAGPFTIEPKGLPDAAYWTNNRPDASTNQ</sequence>
<evidence type="ECO:0000313" key="2">
    <source>
        <dbReference type="Proteomes" id="UP000069205"/>
    </source>
</evidence>
<dbReference type="RefSeq" id="WP_053380652.1">
    <property type="nucleotide sequence ID" value="NZ_CP011801.1"/>
</dbReference>
<dbReference type="STRING" id="42253.NITMOv2_3288"/>
<dbReference type="Proteomes" id="UP000069205">
    <property type="component" value="Chromosome"/>
</dbReference>
<dbReference type="KEGG" id="nmv:NITMOv2_3288"/>
<evidence type="ECO:0008006" key="3">
    <source>
        <dbReference type="Google" id="ProtNLM"/>
    </source>
</evidence>
<gene>
    <name evidence="1" type="ORF">NITMOv2_3288</name>
</gene>
<keyword evidence="2" id="KW-1185">Reference proteome</keyword>
<dbReference type="AlphaFoldDB" id="A0A0K2GFF2"/>
<dbReference type="PATRIC" id="fig|42253.5.peg.3242"/>
<evidence type="ECO:0000313" key="1">
    <source>
        <dbReference type="EMBL" id="ALA59681.1"/>
    </source>
</evidence>